<dbReference type="PRINTS" id="PR01483">
    <property type="entry name" value="FASYNTHASE"/>
</dbReference>
<dbReference type="InterPro" id="IPR003965">
    <property type="entry name" value="Fatty_acid_synthase"/>
</dbReference>
<dbReference type="InterPro" id="IPR029069">
    <property type="entry name" value="HotDog_dom_sf"/>
</dbReference>
<dbReference type="InterPro" id="IPR002539">
    <property type="entry name" value="MaoC-like_dom"/>
</dbReference>
<dbReference type="Proteomes" id="UP000639859">
    <property type="component" value="Unassembled WGS sequence"/>
</dbReference>
<reference evidence="2 3" key="1">
    <citation type="submission" date="2020-11" db="EMBL/GenBank/DDBJ databases">
        <title>genome sequence of strain KACC 18849.</title>
        <authorList>
            <person name="Gao J."/>
            <person name="Zhang X."/>
        </authorList>
    </citation>
    <scope>NUCLEOTIDE SEQUENCE [LARGE SCALE GENOMIC DNA]</scope>
    <source>
        <strain evidence="2 3">KACC 18849</strain>
    </source>
</reference>
<proteinExistence type="predicted"/>
<dbReference type="PANTHER" id="PTHR43841:SF3">
    <property type="entry name" value="(3R)-HYDROXYACYL-ACP DEHYDRATASE SUBUNIT HADB"/>
    <property type="match status" value="1"/>
</dbReference>
<keyword evidence="3" id="KW-1185">Reference proteome</keyword>
<dbReference type="RefSeq" id="WP_198575586.1">
    <property type="nucleotide sequence ID" value="NZ_JADWOX010000004.1"/>
</dbReference>
<dbReference type="PANTHER" id="PTHR43841">
    <property type="entry name" value="3-HYDROXYACYL-THIOESTER DEHYDRATASE HTDX-RELATED"/>
    <property type="match status" value="1"/>
</dbReference>
<accession>A0ABS0SVL2</accession>
<dbReference type="SUPFAM" id="SSF54637">
    <property type="entry name" value="Thioesterase/thiol ester dehydrase-isomerase"/>
    <property type="match status" value="2"/>
</dbReference>
<gene>
    <name evidence="2" type="ORF">I4Q42_08230</name>
</gene>
<evidence type="ECO:0000313" key="2">
    <source>
        <dbReference type="EMBL" id="MBI1683651.1"/>
    </source>
</evidence>
<dbReference type="Gene3D" id="3.10.129.10">
    <property type="entry name" value="Hotdog Thioesterase"/>
    <property type="match status" value="1"/>
</dbReference>
<dbReference type="EMBL" id="JADWOX010000004">
    <property type="protein sequence ID" value="MBI1683651.1"/>
    <property type="molecule type" value="Genomic_DNA"/>
</dbReference>
<evidence type="ECO:0000313" key="3">
    <source>
        <dbReference type="Proteomes" id="UP000639859"/>
    </source>
</evidence>
<evidence type="ECO:0000259" key="1">
    <source>
        <dbReference type="Pfam" id="PF01575"/>
    </source>
</evidence>
<dbReference type="Pfam" id="PF01575">
    <property type="entry name" value="MaoC_dehydratas"/>
    <property type="match status" value="1"/>
</dbReference>
<name>A0ABS0SVL2_9CAUL</name>
<protein>
    <submittedName>
        <fullName evidence="2">Protein dehydratase</fullName>
    </submittedName>
</protein>
<sequence>MGDAEPLSPLGLAWGAARGLLRGRQDRDLPPTALRADQVWIRAEAVMAYAELCGFAPEHGVPPTYAHILAFPLQMRILLAADFPFPAVGLVHIHNHIRQSAPLRIGEAVTVTARTGRLLAHDRGQAFSLVAKVLRGGETIWRGESVYLRLGKAGHGAPAPKLDGETAEAPIETWKVPADIGRRYARVSGDANPIHTWALGARLFGFKRPIAHGMWAKARAVAALTRGRAVEAIEVETAFRAPLLLPGEARLAGGPDGAFELTDGAGRRTHLRGRLTLSPQLQDPSPC</sequence>
<organism evidence="2 3">
    <name type="scientific">Caulobacter hibisci</name>
    <dbReference type="NCBI Taxonomy" id="2035993"/>
    <lineage>
        <taxon>Bacteria</taxon>
        <taxon>Pseudomonadati</taxon>
        <taxon>Pseudomonadota</taxon>
        <taxon>Alphaproteobacteria</taxon>
        <taxon>Caulobacterales</taxon>
        <taxon>Caulobacteraceae</taxon>
        <taxon>Caulobacter</taxon>
    </lineage>
</organism>
<comment type="caution">
    <text evidence="2">The sequence shown here is derived from an EMBL/GenBank/DDBJ whole genome shotgun (WGS) entry which is preliminary data.</text>
</comment>
<feature type="domain" description="MaoC-like" evidence="1">
    <location>
        <begin position="178"/>
        <end position="227"/>
    </location>
</feature>